<dbReference type="EMBL" id="GBXM01107181">
    <property type="protein sequence ID" value="JAH01396.1"/>
    <property type="molecule type" value="Transcribed_RNA"/>
</dbReference>
<evidence type="ECO:0000313" key="1">
    <source>
        <dbReference type="EMBL" id="JAH01396.1"/>
    </source>
</evidence>
<organism evidence="1">
    <name type="scientific">Anguilla anguilla</name>
    <name type="common">European freshwater eel</name>
    <name type="synonym">Muraena anguilla</name>
    <dbReference type="NCBI Taxonomy" id="7936"/>
    <lineage>
        <taxon>Eukaryota</taxon>
        <taxon>Metazoa</taxon>
        <taxon>Chordata</taxon>
        <taxon>Craniata</taxon>
        <taxon>Vertebrata</taxon>
        <taxon>Euteleostomi</taxon>
        <taxon>Actinopterygii</taxon>
        <taxon>Neopterygii</taxon>
        <taxon>Teleostei</taxon>
        <taxon>Anguilliformes</taxon>
        <taxon>Anguillidae</taxon>
        <taxon>Anguilla</taxon>
    </lineage>
</organism>
<proteinExistence type="predicted"/>
<protein>
    <submittedName>
        <fullName evidence="1">Uncharacterized protein</fullName>
    </submittedName>
</protein>
<sequence length="49" mass="5816">MALHFESTYISTQARQLTTAFSVFRTWSFFLFFLHTLSDDLSPLWSNRP</sequence>
<dbReference type="AlphaFoldDB" id="A0A0E9P9Q7"/>
<accession>A0A0E9P9Q7</accession>
<name>A0A0E9P9Q7_ANGAN</name>
<reference evidence="1" key="2">
    <citation type="journal article" date="2015" name="Fish Shellfish Immunol.">
        <title>Early steps in the European eel (Anguilla anguilla)-Vibrio vulnificus interaction in the gills: Role of the RtxA13 toxin.</title>
        <authorList>
            <person name="Callol A."/>
            <person name="Pajuelo D."/>
            <person name="Ebbesson L."/>
            <person name="Teles M."/>
            <person name="MacKenzie S."/>
            <person name="Amaro C."/>
        </authorList>
    </citation>
    <scope>NUCLEOTIDE SEQUENCE</scope>
</reference>
<reference evidence="1" key="1">
    <citation type="submission" date="2014-11" db="EMBL/GenBank/DDBJ databases">
        <authorList>
            <person name="Amaro Gonzalez C."/>
        </authorList>
    </citation>
    <scope>NUCLEOTIDE SEQUENCE</scope>
</reference>